<evidence type="ECO:0000313" key="2">
    <source>
        <dbReference type="Proteomes" id="UP000789342"/>
    </source>
</evidence>
<dbReference type="AlphaFoldDB" id="A0A9N8ZQC4"/>
<sequence>MEISFIQPLTPQGKTQWCDSKTLMAVRILQENGQPTRINILRICAALNEQ</sequence>
<keyword evidence="2" id="KW-1185">Reference proteome</keyword>
<accession>A0A9N8ZQC4</accession>
<comment type="caution">
    <text evidence="1">The sequence shown here is derived from an EMBL/GenBank/DDBJ whole genome shotgun (WGS) entry which is preliminary data.</text>
</comment>
<dbReference type="Proteomes" id="UP000789342">
    <property type="component" value="Unassembled WGS sequence"/>
</dbReference>
<organism evidence="1 2">
    <name type="scientific">Acaulospora morrowiae</name>
    <dbReference type="NCBI Taxonomy" id="94023"/>
    <lineage>
        <taxon>Eukaryota</taxon>
        <taxon>Fungi</taxon>
        <taxon>Fungi incertae sedis</taxon>
        <taxon>Mucoromycota</taxon>
        <taxon>Glomeromycotina</taxon>
        <taxon>Glomeromycetes</taxon>
        <taxon>Diversisporales</taxon>
        <taxon>Acaulosporaceae</taxon>
        <taxon>Acaulospora</taxon>
    </lineage>
</organism>
<proteinExistence type="predicted"/>
<name>A0A9N8ZQC4_9GLOM</name>
<gene>
    <name evidence="1" type="ORF">AMORRO_LOCUS3363</name>
</gene>
<protein>
    <submittedName>
        <fullName evidence="1">7953_t:CDS:1</fullName>
    </submittedName>
</protein>
<evidence type="ECO:0000313" key="1">
    <source>
        <dbReference type="EMBL" id="CAG8503359.1"/>
    </source>
</evidence>
<reference evidence="1" key="1">
    <citation type="submission" date="2021-06" db="EMBL/GenBank/DDBJ databases">
        <authorList>
            <person name="Kallberg Y."/>
            <person name="Tangrot J."/>
            <person name="Rosling A."/>
        </authorList>
    </citation>
    <scope>NUCLEOTIDE SEQUENCE</scope>
    <source>
        <strain evidence="1">CL551</strain>
    </source>
</reference>
<dbReference type="EMBL" id="CAJVPV010001631">
    <property type="protein sequence ID" value="CAG8503359.1"/>
    <property type="molecule type" value="Genomic_DNA"/>
</dbReference>